<evidence type="ECO:0000313" key="7">
    <source>
        <dbReference type="EMBL" id="GII20492.1"/>
    </source>
</evidence>
<dbReference type="SUPFAM" id="SSF51735">
    <property type="entry name" value="NAD(P)-binding Rossmann-fold domains"/>
    <property type="match status" value="1"/>
</dbReference>
<dbReference type="RefSeq" id="WP_168113206.1">
    <property type="nucleotide sequence ID" value="NZ_BOON01000001.1"/>
</dbReference>
<evidence type="ECO:0000256" key="4">
    <source>
        <dbReference type="ARBA" id="ARBA00023027"/>
    </source>
</evidence>
<keyword evidence="2" id="KW-0813">Transport</keyword>
<dbReference type="InterPro" id="IPR003148">
    <property type="entry name" value="RCK_N"/>
</dbReference>
<dbReference type="Pfam" id="PF02080">
    <property type="entry name" value="TrkA_C"/>
    <property type="match status" value="1"/>
</dbReference>
<dbReference type="PANTHER" id="PTHR43833">
    <property type="entry name" value="POTASSIUM CHANNEL PROTEIN 2-RELATED-RELATED"/>
    <property type="match status" value="1"/>
</dbReference>
<organism evidence="7 8">
    <name type="scientific">Planosporangium mesophilum</name>
    <dbReference type="NCBI Taxonomy" id="689768"/>
    <lineage>
        <taxon>Bacteria</taxon>
        <taxon>Bacillati</taxon>
        <taxon>Actinomycetota</taxon>
        <taxon>Actinomycetes</taxon>
        <taxon>Micromonosporales</taxon>
        <taxon>Micromonosporaceae</taxon>
        <taxon>Planosporangium</taxon>
    </lineage>
</organism>
<dbReference type="InterPro" id="IPR006036">
    <property type="entry name" value="K_uptake_TrkA"/>
</dbReference>
<dbReference type="SUPFAM" id="SSF116726">
    <property type="entry name" value="TrkA C-terminal domain-like"/>
    <property type="match status" value="1"/>
</dbReference>
<evidence type="ECO:0000259" key="5">
    <source>
        <dbReference type="PROSITE" id="PS51201"/>
    </source>
</evidence>
<dbReference type="PROSITE" id="PS51202">
    <property type="entry name" value="RCK_C"/>
    <property type="match status" value="1"/>
</dbReference>
<dbReference type="InterPro" id="IPR050721">
    <property type="entry name" value="Trk_Ktr_HKT_K-transport"/>
</dbReference>
<accession>A0A8J3T6Y3</accession>
<dbReference type="Gene3D" id="3.30.70.1450">
    <property type="entry name" value="Regulator of K+ conductance, C-terminal domain"/>
    <property type="match status" value="1"/>
</dbReference>
<proteinExistence type="predicted"/>
<evidence type="ECO:0000259" key="6">
    <source>
        <dbReference type="PROSITE" id="PS51202"/>
    </source>
</evidence>
<evidence type="ECO:0000256" key="2">
    <source>
        <dbReference type="ARBA" id="ARBA00022538"/>
    </source>
</evidence>
<dbReference type="GO" id="GO:0005886">
    <property type="term" value="C:plasma membrane"/>
    <property type="evidence" value="ECO:0007669"/>
    <property type="project" value="InterPro"/>
</dbReference>
<name>A0A8J3T6Y3_9ACTN</name>
<evidence type="ECO:0000256" key="1">
    <source>
        <dbReference type="ARBA" id="ARBA00017378"/>
    </source>
</evidence>
<dbReference type="InterPro" id="IPR036721">
    <property type="entry name" value="RCK_C_sf"/>
</dbReference>
<dbReference type="Gene3D" id="3.40.50.720">
    <property type="entry name" value="NAD(P)-binding Rossmann-like Domain"/>
    <property type="match status" value="1"/>
</dbReference>
<dbReference type="AlphaFoldDB" id="A0A8J3T6Y3"/>
<dbReference type="EMBL" id="BOON01000001">
    <property type="protein sequence ID" value="GII20492.1"/>
    <property type="molecule type" value="Genomic_DNA"/>
</dbReference>
<comment type="caution">
    <text evidence="7">The sequence shown here is derived from an EMBL/GenBank/DDBJ whole genome shotgun (WGS) entry which is preliminary data.</text>
</comment>
<dbReference type="InterPro" id="IPR036291">
    <property type="entry name" value="NAD(P)-bd_dom_sf"/>
</dbReference>
<keyword evidence="2" id="KW-0633">Potassium transport</keyword>
<protein>
    <recommendedName>
        <fullName evidence="1">Trk system potassium uptake protein TrkA</fullName>
    </recommendedName>
</protein>
<feature type="domain" description="RCK N-terminal" evidence="5">
    <location>
        <begin position="1"/>
        <end position="118"/>
    </location>
</feature>
<evidence type="ECO:0000256" key="3">
    <source>
        <dbReference type="ARBA" id="ARBA00022958"/>
    </source>
</evidence>
<dbReference type="PROSITE" id="PS51201">
    <property type="entry name" value="RCK_N"/>
    <property type="match status" value="1"/>
</dbReference>
<sequence>MHIVIMGCGRVGSTLALSLEARGHSVAVVDRNGESFRRLGPDFTGLTVTGEGFDRQVLSAAGIERADGFAAVSSGDNSNIISARVARETFGVQRVVARIYDPKRAEVYERLGIPTVATVRWTADRMLRQLVQDSAAELWRDPTSSVVIVEVPVHTGWVGRPLRALEEASGARVAYLMRFGVGTLPTSSTVIQDGDQVYMLVTDDMAAGVTKVTGSAPEGAQS</sequence>
<dbReference type="InterPro" id="IPR006037">
    <property type="entry name" value="RCK_C"/>
</dbReference>
<evidence type="ECO:0000313" key="8">
    <source>
        <dbReference type="Proteomes" id="UP000599074"/>
    </source>
</evidence>
<dbReference type="PRINTS" id="PR00335">
    <property type="entry name" value="KUPTAKETRKA"/>
</dbReference>
<dbReference type="Proteomes" id="UP000599074">
    <property type="component" value="Unassembled WGS sequence"/>
</dbReference>
<feature type="domain" description="RCK C-terminal" evidence="6">
    <location>
        <begin position="133"/>
        <end position="215"/>
    </location>
</feature>
<keyword evidence="2" id="KW-0406">Ion transport</keyword>
<dbReference type="PANTHER" id="PTHR43833:SF8">
    <property type="entry name" value="TRK SYSTEM POTASSIUM UPTAKE PROTEIN TRKA"/>
    <property type="match status" value="1"/>
</dbReference>
<dbReference type="GO" id="GO:0015079">
    <property type="term" value="F:potassium ion transmembrane transporter activity"/>
    <property type="evidence" value="ECO:0007669"/>
    <property type="project" value="InterPro"/>
</dbReference>
<keyword evidence="8" id="KW-1185">Reference proteome</keyword>
<reference evidence="7" key="1">
    <citation type="submission" date="2021-01" db="EMBL/GenBank/DDBJ databases">
        <title>Whole genome shotgun sequence of Planosporangium mesophilum NBRC 109066.</title>
        <authorList>
            <person name="Komaki H."/>
            <person name="Tamura T."/>
        </authorList>
    </citation>
    <scope>NUCLEOTIDE SEQUENCE</scope>
    <source>
        <strain evidence="7">NBRC 109066</strain>
    </source>
</reference>
<gene>
    <name evidence="7" type="primary">trkA_1</name>
    <name evidence="7" type="ORF">Pme01_00890</name>
</gene>
<keyword evidence="3" id="KW-0630">Potassium</keyword>
<dbReference type="Pfam" id="PF02254">
    <property type="entry name" value="TrkA_N"/>
    <property type="match status" value="1"/>
</dbReference>
<keyword evidence="4" id="KW-0520">NAD</keyword>